<protein>
    <submittedName>
        <fullName evidence="2">DBR1 domain-containing protein</fullName>
    </submittedName>
</protein>
<evidence type="ECO:0000313" key="2">
    <source>
        <dbReference type="WBParaSite" id="Pan_g12564.t1"/>
    </source>
</evidence>
<dbReference type="AlphaFoldDB" id="A0A7E4UU61"/>
<organism evidence="1 2">
    <name type="scientific">Panagrellus redivivus</name>
    <name type="common">Microworm</name>
    <dbReference type="NCBI Taxonomy" id="6233"/>
    <lineage>
        <taxon>Eukaryota</taxon>
        <taxon>Metazoa</taxon>
        <taxon>Ecdysozoa</taxon>
        <taxon>Nematoda</taxon>
        <taxon>Chromadorea</taxon>
        <taxon>Rhabditida</taxon>
        <taxon>Tylenchina</taxon>
        <taxon>Panagrolaimomorpha</taxon>
        <taxon>Panagrolaimoidea</taxon>
        <taxon>Panagrolaimidae</taxon>
        <taxon>Panagrellus</taxon>
    </lineage>
</organism>
<proteinExistence type="predicted"/>
<accession>A0A7E4UU61</accession>
<keyword evidence="1" id="KW-1185">Reference proteome</keyword>
<dbReference type="WBParaSite" id="Pan_g12564.t1">
    <property type="protein sequence ID" value="Pan_g12564.t1"/>
    <property type="gene ID" value="Pan_g12564"/>
</dbReference>
<dbReference type="Proteomes" id="UP000492821">
    <property type="component" value="Unassembled WGS sequence"/>
</dbReference>
<sequence length="144" mass="16700">MIYRIKEGVDDTYKFDAFGFDIAEYPDGCTVHLDNEEETVSDVLAAASNHVLPEFRLRTDAWNPNNVRFPDRPFSLVPFEFQQHFRSVKVTREQIIRKTVDDVHNNKDMTSSSLHELDADPIEPVYAVDHRAIRLISRPPLRNT</sequence>
<reference evidence="2" key="2">
    <citation type="submission" date="2020-10" db="UniProtKB">
        <authorList>
            <consortium name="WormBaseParasite"/>
        </authorList>
    </citation>
    <scope>IDENTIFICATION</scope>
</reference>
<name>A0A7E4UU61_PANRE</name>
<evidence type="ECO:0000313" key="1">
    <source>
        <dbReference type="Proteomes" id="UP000492821"/>
    </source>
</evidence>
<reference evidence="1" key="1">
    <citation type="journal article" date="2013" name="Genetics">
        <title>The draft genome and transcriptome of Panagrellus redivivus are shaped by the harsh demands of a free-living lifestyle.</title>
        <authorList>
            <person name="Srinivasan J."/>
            <person name="Dillman A.R."/>
            <person name="Macchietto M.G."/>
            <person name="Heikkinen L."/>
            <person name="Lakso M."/>
            <person name="Fracchia K.M."/>
            <person name="Antoshechkin I."/>
            <person name="Mortazavi A."/>
            <person name="Wong G."/>
            <person name="Sternberg P.W."/>
        </authorList>
    </citation>
    <scope>NUCLEOTIDE SEQUENCE [LARGE SCALE GENOMIC DNA]</scope>
    <source>
        <strain evidence="1">MT8872</strain>
    </source>
</reference>